<keyword evidence="2" id="KW-1185">Reference proteome</keyword>
<dbReference type="EMBL" id="JBHLUB010000032">
    <property type="protein sequence ID" value="MFC0582784.1"/>
    <property type="molecule type" value="Genomic_DNA"/>
</dbReference>
<reference evidence="1 2" key="1">
    <citation type="submission" date="2024-09" db="EMBL/GenBank/DDBJ databases">
        <authorList>
            <person name="Sun Q."/>
            <person name="Mori K."/>
        </authorList>
    </citation>
    <scope>NUCLEOTIDE SEQUENCE [LARGE SCALE GENOMIC DNA]</scope>
    <source>
        <strain evidence="1 2">NCAIM B.02604</strain>
    </source>
</reference>
<dbReference type="RefSeq" id="WP_377460218.1">
    <property type="nucleotide sequence ID" value="NZ_JBHLUB010000032.1"/>
</dbReference>
<comment type="caution">
    <text evidence="1">The sequence shown here is derived from an EMBL/GenBank/DDBJ whole genome shotgun (WGS) entry which is preliminary data.</text>
</comment>
<evidence type="ECO:0000313" key="2">
    <source>
        <dbReference type="Proteomes" id="UP001589862"/>
    </source>
</evidence>
<organism evidence="1 2">
    <name type="scientific">Micrococcoides hystricis</name>
    <dbReference type="NCBI Taxonomy" id="1572761"/>
    <lineage>
        <taxon>Bacteria</taxon>
        <taxon>Bacillati</taxon>
        <taxon>Actinomycetota</taxon>
        <taxon>Actinomycetes</taxon>
        <taxon>Micrococcales</taxon>
        <taxon>Micrococcaceae</taxon>
        <taxon>Micrococcoides</taxon>
    </lineage>
</organism>
<accession>A0ABV6PCE0</accession>
<dbReference type="Proteomes" id="UP001589862">
    <property type="component" value="Unassembled WGS sequence"/>
</dbReference>
<gene>
    <name evidence="1" type="ORF">ACFFFR_10420</name>
</gene>
<evidence type="ECO:0000313" key="1">
    <source>
        <dbReference type="EMBL" id="MFC0582784.1"/>
    </source>
</evidence>
<protein>
    <submittedName>
        <fullName evidence="1">Transcriptional regulator</fullName>
    </submittedName>
</protein>
<sequence>MTRQSATELVVLHAVRLLGFADIDSIAERAGASYAKTLGILSKAAEAGWVQSIAFADRKGWSLTDSGKAENERELREERETADPEDVVANAYSLFLPLNARFLRAITDWQIKPTVLDRFAPNDHSDQVWDGQVLQELSTLGREVAPLLARVVSVLARFEGYVERYESALNRGKNGGHDWIDKTHIDSCHRVWFQLHEDLIATLGIDRGQEA</sequence>
<name>A0ABV6PCE0_9MICC</name>
<proteinExistence type="predicted"/>